<dbReference type="InterPro" id="IPR020449">
    <property type="entry name" value="Tscrpt_reg_AraC-type_HTH"/>
</dbReference>
<dbReference type="InterPro" id="IPR050204">
    <property type="entry name" value="AraC_XylS_family_regulators"/>
</dbReference>
<dbReference type="Pfam" id="PF14525">
    <property type="entry name" value="AraC_binding_2"/>
    <property type="match status" value="1"/>
</dbReference>
<dbReference type="Gene3D" id="1.10.10.60">
    <property type="entry name" value="Homeodomain-like"/>
    <property type="match status" value="1"/>
</dbReference>
<dbReference type="InterPro" id="IPR018060">
    <property type="entry name" value="HTH_AraC"/>
</dbReference>
<comment type="caution">
    <text evidence="6">The sequence shown here is derived from an EMBL/GenBank/DDBJ whole genome shotgun (WGS) entry which is preliminary data.</text>
</comment>
<keyword evidence="7" id="KW-1185">Reference proteome</keyword>
<keyword evidence="2" id="KW-0238">DNA-binding</keyword>
<dbReference type="InterPro" id="IPR009057">
    <property type="entry name" value="Homeodomain-like_sf"/>
</dbReference>
<dbReference type="SUPFAM" id="SSF46689">
    <property type="entry name" value="Homeodomain-like"/>
    <property type="match status" value="1"/>
</dbReference>
<accession>A0ABU5DWL1</accession>
<dbReference type="Proteomes" id="UP001271769">
    <property type="component" value="Unassembled WGS sequence"/>
</dbReference>
<dbReference type="InterPro" id="IPR035418">
    <property type="entry name" value="AraC-bd_2"/>
</dbReference>
<proteinExistence type="predicted"/>
<gene>
    <name evidence="6" type="ORF">SMD31_05545</name>
</gene>
<evidence type="ECO:0000313" key="6">
    <source>
        <dbReference type="EMBL" id="MDY0871372.1"/>
    </source>
</evidence>
<name>A0ABU5DWL1_9PROT</name>
<dbReference type="PRINTS" id="PR00032">
    <property type="entry name" value="HTHARAC"/>
</dbReference>
<protein>
    <submittedName>
        <fullName evidence="6">Helix-turn-helix domain-containing protein</fullName>
    </submittedName>
</protein>
<keyword evidence="3" id="KW-0804">Transcription</keyword>
<dbReference type="PROSITE" id="PS01124">
    <property type="entry name" value="HTH_ARAC_FAMILY_2"/>
    <property type="match status" value="1"/>
</dbReference>
<organism evidence="6 7">
    <name type="scientific">Dongia rigui</name>
    <dbReference type="NCBI Taxonomy" id="940149"/>
    <lineage>
        <taxon>Bacteria</taxon>
        <taxon>Pseudomonadati</taxon>
        <taxon>Pseudomonadota</taxon>
        <taxon>Alphaproteobacteria</taxon>
        <taxon>Rhodospirillales</taxon>
        <taxon>Dongiaceae</taxon>
        <taxon>Dongia</taxon>
    </lineage>
</organism>
<feature type="region of interest" description="Disordered" evidence="4">
    <location>
        <begin position="320"/>
        <end position="346"/>
    </location>
</feature>
<feature type="domain" description="HTH araC/xylS-type" evidence="5">
    <location>
        <begin position="223"/>
        <end position="324"/>
    </location>
</feature>
<evidence type="ECO:0000256" key="4">
    <source>
        <dbReference type="SAM" id="MobiDB-lite"/>
    </source>
</evidence>
<dbReference type="Pfam" id="PF12833">
    <property type="entry name" value="HTH_18"/>
    <property type="match status" value="1"/>
</dbReference>
<sequence length="346" mass="38967">MPLRHNGPPRSITFSTDDVPPPRRRAYWQASLAEVHLAMAIELSPERSFHAALEAHPLHDMMVIKASMTAHRARKLPSTALMGEEERCLLLINLDGYVELRQGQRAFSLSRHDIAMIDLQEPFDYHIPEQILVLALNLPRQSVAERLPQSADFAGIKLPASQPMQPITLSFFNNLFSTTGTAALHPPTSLRIAGHAVDLLGIALADVIDSRPNPSPYRANLLRRIKDFIEENLHEPLLRVETVAAKYRISTRYLAMLFRADGTTFSDFLRQRRLDRCRRQLEDRGAARRQIGEIALGAGFTSQAHFSRLFRATYQKTPRQYRSAFEGKPGPTRPTPAAPKPKAEMA</sequence>
<evidence type="ECO:0000256" key="3">
    <source>
        <dbReference type="ARBA" id="ARBA00023163"/>
    </source>
</evidence>
<dbReference type="PANTHER" id="PTHR46796">
    <property type="entry name" value="HTH-TYPE TRANSCRIPTIONAL ACTIVATOR RHAS-RELATED"/>
    <property type="match status" value="1"/>
</dbReference>
<dbReference type="EMBL" id="JAXCLX010000001">
    <property type="protein sequence ID" value="MDY0871372.1"/>
    <property type="molecule type" value="Genomic_DNA"/>
</dbReference>
<dbReference type="RefSeq" id="WP_320499802.1">
    <property type="nucleotide sequence ID" value="NZ_JAXCLX010000001.1"/>
</dbReference>
<evidence type="ECO:0000313" key="7">
    <source>
        <dbReference type="Proteomes" id="UP001271769"/>
    </source>
</evidence>
<dbReference type="PANTHER" id="PTHR46796:SF6">
    <property type="entry name" value="ARAC SUBFAMILY"/>
    <property type="match status" value="1"/>
</dbReference>
<reference evidence="6 7" key="1">
    <citation type="journal article" date="2013" name="Antonie Van Leeuwenhoek">
        <title>Dongia rigui sp. nov., isolated from freshwater of a large wetland in Korea.</title>
        <authorList>
            <person name="Baik K.S."/>
            <person name="Hwang Y.M."/>
            <person name="Choi J.S."/>
            <person name="Kwon J."/>
            <person name="Seong C.N."/>
        </authorList>
    </citation>
    <scope>NUCLEOTIDE SEQUENCE [LARGE SCALE GENOMIC DNA]</scope>
    <source>
        <strain evidence="6 7">04SU4-P</strain>
    </source>
</reference>
<dbReference type="SMART" id="SM00342">
    <property type="entry name" value="HTH_ARAC"/>
    <property type="match status" value="1"/>
</dbReference>
<evidence type="ECO:0000256" key="2">
    <source>
        <dbReference type="ARBA" id="ARBA00023125"/>
    </source>
</evidence>
<evidence type="ECO:0000256" key="1">
    <source>
        <dbReference type="ARBA" id="ARBA00023015"/>
    </source>
</evidence>
<keyword evidence="1" id="KW-0805">Transcription regulation</keyword>
<evidence type="ECO:0000259" key="5">
    <source>
        <dbReference type="PROSITE" id="PS01124"/>
    </source>
</evidence>